<evidence type="ECO:0000313" key="2">
    <source>
        <dbReference type="EMBL" id="CAO80707.1"/>
    </source>
</evidence>
<organism evidence="2 3">
    <name type="scientific">Cloacimonas acidaminovorans (strain Evry)</name>
    <dbReference type="NCBI Taxonomy" id="459349"/>
    <lineage>
        <taxon>Bacteria</taxon>
        <taxon>Pseudomonadati</taxon>
        <taxon>Candidatus Cloacimonadota</taxon>
        <taxon>Candidatus Cloacimonadia</taxon>
        <taxon>Candidatus Cloacimonadales</taxon>
        <taxon>Candidatus Cloacimonadaceae</taxon>
        <taxon>Candidatus Cloacimonas</taxon>
    </lineage>
</organism>
<dbReference type="HOGENOM" id="CLU_637278_0_0_0"/>
<feature type="coiled-coil region" evidence="1">
    <location>
        <begin position="357"/>
        <end position="391"/>
    </location>
</feature>
<proteinExistence type="predicted"/>
<accession>B0VH92</accession>
<protein>
    <recommendedName>
        <fullName evidence="4">DUF342 domain-containing protein</fullName>
    </recommendedName>
</protein>
<dbReference type="KEGG" id="caci:CLOAM0826"/>
<dbReference type="InterPro" id="IPR046865">
    <property type="entry name" value="FapA_b_solenoid"/>
</dbReference>
<evidence type="ECO:0008006" key="4">
    <source>
        <dbReference type="Google" id="ProtNLM"/>
    </source>
</evidence>
<dbReference type="InterPro" id="IPR005646">
    <property type="entry name" value="FapA"/>
</dbReference>
<keyword evidence="3" id="KW-1185">Reference proteome</keyword>
<dbReference type="Pfam" id="PF03961">
    <property type="entry name" value="FapA"/>
    <property type="match status" value="1"/>
</dbReference>
<evidence type="ECO:0000256" key="1">
    <source>
        <dbReference type="SAM" id="Coils"/>
    </source>
</evidence>
<dbReference type="OrthoDB" id="9816426at2"/>
<evidence type="ECO:0000313" key="3">
    <source>
        <dbReference type="Proteomes" id="UP000002019"/>
    </source>
</evidence>
<dbReference type="PANTHER" id="PTHR38032:SF1">
    <property type="entry name" value="RNA-BINDING PROTEIN KHPB N-TERMINAL DOMAIN-CONTAINING PROTEIN"/>
    <property type="match status" value="1"/>
</dbReference>
<dbReference type="AlphaFoldDB" id="B0VH92"/>
<name>B0VH92_CLOAI</name>
<gene>
    <name evidence="2" type="ordered locus">CLOAM0826</name>
</gene>
<sequence length="430" mass="48406">MAKTYVNKEGNLILEIREEPLSAWLTIKKTDFLIDENEILALIEEAGIKSGFDEAIDYICKHSLEKEFEVPFPIAMCNKKEVTSMLRYNFNPDLLSRPENGINISTLEKLKVFRSGDVVAEYSSNIFAQGGSIYDIFGNLLDANSVDTEQAKALAGDNIAYDVQNKQFSALVDGFPYLDENGCICLLDRVLLNGNEIPPETKVKCPINLIIEGSITYADIHCEADISVQGDIQFSTINCAKNMFIAGDIISSNRKGIIVWGNLECRSILNSYVLCLNNIHFTDKIENSTVVCDGEIIGDLNSSEICGGLTQAGESITVFQAGSYDRTKTEIEIALCPFYRNLLLLLIRELIHLKEDKELNATTIAELENRIEKYERALDEKLNQILKSEKQKPKKIKVQDVIRPPVVFRILKHSYEVNRPEKGLEFEEKD</sequence>
<dbReference type="RefSeq" id="WP_015424565.1">
    <property type="nucleotide sequence ID" value="NC_020449.1"/>
</dbReference>
<reference evidence="2 3" key="1">
    <citation type="journal article" date="2008" name="J. Bacteriol.">
        <title>'Candidatus Cloacamonas acidaminovorans': genome sequence reconstruction provides a first glimpse of a new bacterial division.</title>
        <authorList>
            <person name="Pelletier E."/>
            <person name="Kreimeyer A."/>
            <person name="Bocs S."/>
            <person name="Rouy Z."/>
            <person name="Gyapay G."/>
            <person name="Chouari R."/>
            <person name="Riviere D."/>
            <person name="Ganesan A."/>
            <person name="Daegelen P."/>
            <person name="Sghir A."/>
            <person name="Cohen G.N."/>
            <person name="Medigue C."/>
            <person name="Weissenbach J."/>
            <person name="Le Paslier D."/>
        </authorList>
    </citation>
    <scope>NUCLEOTIDE SEQUENCE [LARGE SCALE GENOMIC DNA]</scope>
    <source>
        <strain evidence="3">Evry</strain>
    </source>
</reference>
<dbReference type="EMBL" id="CU466930">
    <property type="protein sequence ID" value="CAO80707.1"/>
    <property type="molecule type" value="Genomic_DNA"/>
</dbReference>
<keyword evidence="1" id="KW-0175">Coiled coil</keyword>
<dbReference type="STRING" id="459349.CLOAM0826"/>
<dbReference type="eggNOG" id="COG1315">
    <property type="taxonomic scope" value="Bacteria"/>
</dbReference>
<dbReference type="PANTHER" id="PTHR38032">
    <property type="entry name" value="POLYMERASE-RELATED"/>
    <property type="match status" value="1"/>
</dbReference>
<dbReference type="Proteomes" id="UP000002019">
    <property type="component" value="Chromosome"/>
</dbReference>